<sequence length="110" mass="12417">MAKVCTKKLREIALQLVKEIANERKDSQEDAVVPSDELFSALHVVFPQTLQQAVDLVDRDCVTKVISASGRELFQCKHVLAVYISQNLETLNERNISDEDFAKILTEVND</sequence>
<dbReference type="EMBL" id="CACRXK020022235">
    <property type="protein sequence ID" value="CAB4036624.1"/>
    <property type="molecule type" value="Genomic_DNA"/>
</dbReference>
<name>A0A6S7K228_PARCT</name>
<organism evidence="1 2">
    <name type="scientific">Paramuricea clavata</name>
    <name type="common">Red gorgonian</name>
    <name type="synonym">Violescent sea-whip</name>
    <dbReference type="NCBI Taxonomy" id="317549"/>
    <lineage>
        <taxon>Eukaryota</taxon>
        <taxon>Metazoa</taxon>
        <taxon>Cnidaria</taxon>
        <taxon>Anthozoa</taxon>
        <taxon>Octocorallia</taxon>
        <taxon>Malacalcyonacea</taxon>
        <taxon>Plexauridae</taxon>
        <taxon>Paramuricea</taxon>
    </lineage>
</organism>
<dbReference type="Proteomes" id="UP001152795">
    <property type="component" value="Unassembled WGS sequence"/>
</dbReference>
<dbReference type="OrthoDB" id="337581at2759"/>
<dbReference type="PANTHER" id="PTHR28498:SF1">
    <property type="entry name" value="ZINC FINGER SWIM DOMAIN-CONTAINING PROTEIN 7"/>
    <property type="match status" value="1"/>
</dbReference>
<keyword evidence="2" id="KW-1185">Reference proteome</keyword>
<proteinExistence type="predicted"/>
<gene>
    <name evidence="1" type="ORF">PACLA_8A004349</name>
</gene>
<dbReference type="PANTHER" id="PTHR28498">
    <property type="entry name" value="ZINC FINGER SWIM DOMAIN-CONTAINING PROTEIN 7"/>
    <property type="match status" value="1"/>
</dbReference>
<dbReference type="AlphaFoldDB" id="A0A6S7K228"/>
<protein>
    <submittedName>
        <fullName evidence="1">Uncharacterized protein</fullName>
    </submittedName>
</protein>
<dbReference type="GO" id="GO:0000724">
    <property type="term" value="P:double-strand break repair via homologous recombination"/>
    <property type="evidence" value="ECO:0007669"/>
    <property type="project" value="TreeGrafter"/>
</dbReference>
<accession>A0A6S7K228</accession>
<evidence type="ECO:0000313" key="2">
    <source>
        <dbReference type="Proteomes" id="UP001152795"/>
    </source>
</evidence>
<reference evidence="1" key="1">
    <citation type="submission" date="2020-04" db="EMBL/GenBank/DDBJ databases">
        <authorList>
            <person name="Alioto T."/>
            <person name="Alioto T."/>
            <person name="Gomez Garrido J."/>
        </authorList>
    </citation>
    <scope>NUCLEOTIDE SEQUENCE</scope>
    <source>
        <strain evidence="1">A484AB</strain>
    </source>
</reference>
<evidence type="ECO:0000313" key="1">
    <source>
        <dbReference type="EMBL" id="CAB4036624.1"/>
    </source>
</evidence>
<dbReference type="GO" id="GO:0097196">
    <property type="term" value="C:Shu complex"/>
    <property type="evidence" value="ECO:0007669"/>
    <property type="project" value="TreeGrafter"/>
</dbReference>
<comment type="caution">
    <text evidence="1">The sequence shown here is derived from an EMBL/GenBank/DDBJ whole genome shotgun (WGS) entry which is preliminary data.</text>
</comment>